<dbReference type="SUPFAM" id="SSF52047">
    <property type="entry name" value="RNI-like"/>
    <property type="match status" value="1"/>
</dbReference>
<dbReference type="AlphaFoldDB" id="A0A8H7F131"/>
<reference evidence="1 2" key="1">
    <citation type="journal article" name="Sci. Rep.">
        <title>Telomere-to-telomere assembled and centromere annotated genomes of the two main subspecies of the button mushroom Agaricus bisporus reveal especially polymorphic chromosome ends.</title>
        <authorList>
            <person name="Sonnenberg A.S.M."/>
            <person name="Sedaghat-Telgerd N."/>
            <person name="Lavrijssen B."/>
            <person name="Ohm R.A."/>
            <person name="Hendrickx P.M."/>
            <person name="Scholtmeijer K."/>
            <person name="Baars J.J.P."/>
            <person name="van Peer A."/>
        </authorList>
    </citation>
    <scope>NUCLEOTIDE SEQUENCE [LARGE SCALE GENOMIC DNA]</scope>
    <source>
        <strain evidence="1 2">H119_p4</strain>
    </source>
</reference>
<evidence type="ECO:0000313" key="2">
    <source>
        <dbReference type="Proteomes" id="UP000629468"/>
    </source>
</evidence>
<organism evidence="1 2">
    <name type="scientific">Agaricus bisporus var. burnettii</name>
    <dbReference type="NCBI Taxonomy" id="192524"/>
    <lineage>
        <taxon>Eukaryota</taxon>
        <taxon>Fungi</taxon>
        <taxon>Dikarya</taxon>
        <taxon>Basidiomycota</taxon>
        <taxon>Agaricomycotina</taxon>
        <taxon>Agaricomycetes</taxon>
        <taxon>Agaricomycetidae</taxon>
        <taxon>Agaricales</taxon>
        <taxon>Agaricineae</taxon>
        <taxon>Agaricaceae</taxon>
        <taxon>Agaricus</taxon>
    </lineage>
</organism>
<proteinExistence type="predicted"/>
<protein>
    <submittedName>
        <fullName evidence="1">Uncharacterized protein</fullName>
    </submittedName>
</protein>
<dbReference type="Gene3D" id="3.80.10.10">
    <property type="entry name" value="Ribonuclease Inhibitor"/>
    <property type="match status" value="1"/>
</dbReference>
<dbReference type="EMBL" id="JABXXO010000008">
    <property type="protein sequence ID" value="KAF7771683.1"/>
    <property type="molecule type" value="Genomic_DNA"/>
</dbReference>
<name>A0A8H7F131_AGABI</name>
<accession>A0A8H7F131</accession>
<evidence type="ECO:0000313" key="1">
    <source>
        <dbReference type="EMBL" id="KAF7771683.1"/>
    </source>
</evidence>
<sequence length="536" mass="61178">MIMSSPFTPPPPRNLVDLPRDIWHTIADFIPEDELVNLYSVTGAWLNRALRLRYGLIILQNWEGPEISRFLNHISTPFCAPFVRHVVVKLADMRQSESQNHPLGAPGASTVSLEILKRHTYSLLSYLLADPIPTFDQTMSLVISTLPLLTQVETLSIDCWDFRRDFDFQLLLTTAWSSFGSNLTSLIFSGDLETFRHLTVSEPSLPSLKHLEFDITVNLYNLNRDHAHELDSLENYIAPFIASFSFQLETFKLFFWPDFDLSSLFNHFPNTFRKLKHIGLRMPYRTAFQDPSGLMNFLSRTGSPSLEVLQLRLNPTGAALDRTSELPLAQFLRSLIADDRDQFTSLRSLELFPTHAPEGLTVIRTAISRSSETLTSMCIRDRSLQVDELVEVLRELEKCRGLERLRLNLPRLDIDIVQLFADTLPKLKRLSLFIDESRNVAEPSISTTLEGDLGTRNFSAWKLNDIGVWRAGSPNDTGLMQAFAHHIPSITSFWGHRHVNIDVLMREKSSKDNRVLGRLESPWKPAMISKSTRSIF</sequence>
<dbReference type="InterPro" id="IPR032675">
    <property type="entry name" value="LRR_dom_sf"/>
</dbReference>
<dbReference type="Proteomes" id="UP000629468">
    <property type="component" value="Unassembled WGS sequence"/>
</dbReference>
<gene>
    <name evidence="1" type="ORF">Agabi119p4_5994</name>
</gene>
<comment type="caution">
    <text evidence="1">The sequence shown here is derived from an EMBL/GenBank/DDBJ whole genome shotgun (WGS) entry which is preliminary data.</text>
</comment>